<reference evidence="2" key="2">
    <citation type="submission" date="2014-07" db="EMBL/GenBank/DDBJ databases">
        <authorList>
            <person name="Hull J."/>
        </authorList>
    </citation>
    <scope>NUCLEOTIDE SEQUENCE</scope>
</reference>
<feature type="compositionally biased region" description="Basic and acidic residues" evidence="1">
    <location>
        <begin position="88"/>
        <end position="99"/>
    </location>
</feature>
<accession>A0A0A9Z7S6</accession>
<name>A0A0A9Z7S6_LYGHE</name>
<dbReference type="AlphaFoldDB" id="A0A0A9Z7S6"/>
<evidence type="ECO:0000256" key="1">
    <source>
        <dbReference type="SAM" id="MobiDB-lite"/>
    </source>
</evidence>
<organism evidence="2">
    <name type="scientific">Lygus hesperus</name>
    <name type="common">Western plant bug</name>
    <dbReference type="NCBI Taxonomy" id="30085"/>
    <lineage>
        <taxon>Eukaryota</taxon>
        <taxon>Metazoa</taxon>
        <taxon>Ecdysozoa</taxon>
        <taxon>Arthropoda</taxon>
        <taxon>Hexapoda</taxon>
        <taxon>Insecta</taxon>
        <taxon>Pterygota</taxon>
        <taxon>Neoptera</taxon>
        <taxon>Paraneoptera</taxon>
        <taxon>Hemiptera</taxon>
        <taxon>Heteroptera</taxon>
        <taxon>Panheteroptera</taxon>
        <taxon>Cimicomorpha</taxon>
        <taxon>Miridae</taxon>
        <taxon>Mirini</taxon>
        <taxon>Lygus</taxon>
    </lineage>
</organism>
<reference evidence="2" key="1">
    <citation type="journal article" date="2014" name="PLoS ONE">
        <title>Transcriptome-Based Identification of ABC Transporters in the Western Tarnished Plant Bug Lygus hesperus.</title>
        <authorList>
            <person name="Hull J.J."/>
            <person name="Chaney K."/>
            <person name="Geib S.M."/>
            <person name="Fabrick J.A."/>
            <person name="Brent C.S."/>
            <person name="Walsh D."/>
            <person name="Lavine L.C."/>
        </authorList>
    </citation>
    <scope>NUCLEOTIDE SEQUENCE</scope>
</reference>
<protein>
    <submittedName>
        <fullName evidence="2">Allophycocyanin subunit alpha-B</fullName>
    </submittedName>
</protein>
<sequence length="214" mass="24234">MDLNQISKDSQGCDWNEPFEIAIEDVNWGYDGNLVQQAAGGSRRRLNLGGVSRIVLEPEQPDRPQPRKMKKEKGPGDDPSSAANVAGKGKENKKYDEESEPGRKKSIWKLASSAKEAFWNTADVYRDVNPESYVIFSMRDFVLCLVFLVLSPPMFKDACVSCYDYYEDDVQDGGLFWEPTDGRMRGRQAFRCCAAEREIVAEELKQGKKKKCTQ</sequence>
<feature type="region of interest" description="Disordered" evidence="1">
    <location>
        <begin position="56"/>
        <end position="99"/>
    </location>
</feature>
<proteinExistence type="predicted"/>
<gene>
    <name evidence="2" type="primary">apcD_1</name>
    <name evidence="2" type="ORF">CM83_40836</name>
</gene>
<evidence type="ECO:0000313" key="2">
    <source>
        <dbReference type="EMBL" id="JAG37845.1"/>
    </source>
</evidence>
<dbReference type="EMBL" id="GBHO01005759">
    <property type="protein sequence ID" value="JAG37845.1"/>
    <property type="molecule type" value="Transcribed_RNA"/>
</dbReference>